<gene>
    <name evidence="1" type="ORF">CJ263_18355</name>
</gene>
<dbReference type="AlphaFoldDB" id="A0A223VAX6"/>
<name>A0A223VAX6_9FLAO</name>
<sequence>MKTYTYKVGILLMALLAACSKPAAEPQENETPLSIKADYTLLMDQNGVFATQSILSSENGMVPETHDLNFPSFPSTEISYADGNTFSFFEVTSDCKGKVLRYDFDSGDYQLIETFLNLDACDLNITAIAHDNTHVFLSFIKSEVGKSDAYFVRIINLNDTESAVDVELGLKPMYLVPSQEKVFVLAHDVEITDENGVIVIDINGQSTVYEKLIGFNAKKIFKTPDGNIVISYPELHTKMNSSTFEELYTQYGETLRPNLYASTYYEFDSTDKLYYTMNTEDNQIMKIPAVYDFQANKATLYYFDNFLSDIQSTELNIKSASAIGYDEKNGFILVGYQKNGNGNTGGILRLTPTPDFTYVDNVDLEGIPKAIMVQ</sequence>
<dbReference type="OrthoDB" id="1412258at2"/>
<organism evidence="1 2">
    <name type="scientific">Maribacter cobaltidurans</name>
    <dbReference type="NCBI Taxonomy" id="1178778"/>
    <lineage>
        <taxon>Bacteria</taxon>
        <taxon>Pseudomonadati</taxon>
        <taxon>Bacteroidota</taxon>
        <taxon>Flavobacteriia</taxon>
        <taxon>Flavobacteriales</taxon>
        <taxon>Flavobacteriaceae</taxon>
        <taxon>Maribacter</taxon>
    </lineage>
</organism>
<protein>
    <submittedName>
        <fullName evidence="1">Uncharacterized protein</fullName>
    </submittedName>
</protein>
<proteinExistence type="predicted"/>
<reference evidence="1 2" key="1">
    <citation type="submission" date="2017-08" db="EMBL/GenBank/DDBJ databases">
        <title>The complete genome sequence of Maribacter sp. B1, isolated from deep-sea sediment.</title>
        <authorList>
            <person name="Wu Y.-H."/>
            <person name="Cheng H."/>
            <person name="Xu X.-W."/>
        </authorList>
    </citation>
    <scope>NUCLEOTIDE SEQUENCE [LARGE SCALE GENOMIC DNA]</scope>
    <source>
        <strain evidence="1 2">B1</strain>
    </source>
</reference>
<keyword evidence="2" id="KW-1185">Reference proteome</keyword>
<dbReference type="RefSeq" id="WP_094998604.1">
    <property type="nucleotide sequence ID" value="NZ_BMJL01000005.1"/>
</dbReference>
<dbReference type="EMBL" id="CP022957">
    <property type="protein sequence ID" value="ASV32019.1"/>
    <property type="molecule type" value="Genomic_DNA"/>
</dbReference>
<evidence type="ECO:0000313" key="2">
    <source>
        <dbReference type="Proteomes" id="UP000215244"/>
    </source>
</evidence>
<accession>A0A223VAX6</accession>
<dbReference type="KEGG" id="marb:CJ263_18355"/>
<evidence type="ECO:0000313" key="1">
    <source>
        <dbReference type="EMBL" id="ASV32019.1"/>
    </source>
</evidence>
<dbReference type="Proteomes" id="UP000215244">
    <property type="component" value="Chromosome"/>
</dbReference>
<dbReference type="PROSITE" id="PS51257">
    <property type="entry name" value="PROKAR_LIPOPROTEIN"/>
    <property type="match status" value="1"/>
</dbReference>